<dbReference type="STRING" id="760192.Halhy_1888"/>
<dbReference type="InterPro" id="IPR026444">
    <property type="entry name" value="Secre_tail"/>
</dbReference>
<dbReference type="KEGG" id="hhy:Halhy_1888"/>
<keyword evidence="4" id="KW-1185">Reference proteome</keyword>
<dbReference type="eggNOG" id="COG1361">
    <property type="taxonomic scope" value="Bacteria"/>
</dbReference>
<dbReference type="OrthoDB" id="657352at2"/>
<dbReference type="HOGENOM" id="CLU_262116_0_0_10"/>
<keyword evidence="1" id="KW-0732">Signal</keyword>
<reference evidence="3 4" key="1">
    <citation type="journal article" date="2011" name="Stand. Genomic Sci.">
        <title>Complete genome sequence of Haliscomenobacter hydrossis type strain (O).</title>
        <authorList>
            <consortium name="US DOE Joint Genome Institute (JGI-PGF)"/>
            <person name="Daligault H."/>
            <person name="Lapidus A."/>
            <person name="Zeytun A."/>
            <person name="Nolan M."/>
            <person name="Lucas S."/>
            <person name="Del Rio T.G."/>
            <person name="Tice H."/>
            <person name="Cheng J.F."/>
            <person name="Tapia R."/>
            <person name="Han C."/>
            <person name="Goodwin L."/>
            <person name="Pitluck S."/>
            <person name="Liolios K."/>
            <person name="Pagani I."/>
            <person name="Ivanova N."/>
            <person name="Huntemann M."/>
            <person name="Mavromatis K."/>
            <person name="Mikhailova N."/>
            <person name="Pati A."/>
            <person name="Chen A."/>
            <person name="Palaniappan K."/>
            <person name="Land M."/>
            <person name="Hauser L."/>
            <person name="Brambilla E.M."/>
            <person name="Rohde M."/>
            <person name="Verbarg S."/>
            <person name="Goker M."/>
            <person name="Bristow J."/>
            <person name="Eisen J.A."/>
            <person name="Markowitz V."/>
            <person name="Hugenholtz P."/>
            <person name="Kyrpides N.C."/>
            <person name="Klenk H.P."/>
            <person name="Woyke T."/>
        </authorList>
    </citation>
    <scope>NUCLEOTIDE SEQUENCE [LARGE SCALE GENOMIC DNA]</scope>
    <source>
        <strain evidence="4">ATCC 27775 / DSM 1100 / LMG 10767 / O</strain>
    </source>
</reference>
<feature type="signal peptide" evidence="1">
    <location>
        <begin position="1"/>
        <end position="26"/>
    </location>
</feature>
<sequence length="1292" mass="136079">MKKIQSRLMWAIFCLFCLSIPGMMHAQNPTTVTNTVNANGFAVKKQVSNSTVPSGVVFTYTIFYTIPAGATSIVITDQVPASLVIDGVIPGTGCGTPTVSTVGNLVSYSLASVTSGCSGTFQINVHFPAGTTCPGTTARNQVCLEAKNQPKICTDFVSTTATANNPFAISKGVTGLSWNPQNNGCQYIMALGGNVTYNLMVYKASPYQGNDDGQINLNSAVVTDVLPAGATLVSSTCGVTQSGNTLTWNVGNLNAATPWVWMSCQVTVNYPAGSFPVNTQIPNTATLSGTNVCNQAFSVNSNTTCVQVAAPISSGTFSKGIYLNNKMPGCQGIYYLTTCNNGNTPLTFSVQDVLPAGVTVNSIVFNASAPVTASATLVNSSVSTIATSQTGNINWTAPNISPVASLSFSQTGLAAAGCLQIQIFFTINANVAPNTTITNCANLTSTQIPAQQSCVSFVTSTPAPDLCLYKEICSPQVAYQPGNIFRYRLRVQNIGSLNANFNLSDVLNPSLIYVGNQIAYSSNSYSPPCGGVGATPWPIATASVSGNTLTWTNLNIPSECQDFYYANCGAYGTQGVTFYFIEFDVKVAPDAASGIVPNTFTGSGGNLPTSETANTVNTIINVTHGTELTKEISKDNVTWSSSTTTSAGGNLWYRLNMKNTGTGPLYDVRKVDLLPINDGLNDWKVMNRSAARGSQFGVSNPTGYAYSVLATPAVSGTAGTMAGNNLSILNSLGVNIGTTTDAWPYTGSGNNVGIVYGAAYGLLSGGTLRASFKVTASANAQTNQQACNDFASRGSGKYIINGNLTYTPLTPAASNTVCASVVSSGCCEKTTLQAIQGKCCVKLVTPCEVKQIQVTVQGGTISGANWNCTASLGAYQGQSSYSFIPNGCIPTMEMCFDAAANNTTGSMVVMISITFSNGEQCFKEIKIDGCKPQKPSDCCGQWGLTFKSSHFKKTGTFTYVNPSNKSICSVNIIAAAGLSAGFYGVDGGPVSNPMTSTSLITLSPPAINSVVFWMSSSVVYSSNVVLQVNYCDGTFCRDTLKWKGTIINHDVATLSHAITSKLYAVRLQADPNSKYNSEIAAMAVSLDITDPGTGRLSSAPYIFAANAGKIEGEGLRDDQNCAVSTAMGADYVYARFPSLEDLDYCGTAIEKGLSLVIADNSGNKTAPTLMITYFDAEGNILSTRKFSNYISGDISTSAVDLKNNEADFMQVNVYPNPAKDQATLTYAIGRARTLKIDLYDTQGKLVQTLEQGHQSEGFHKLNVNTSSLPAGMYFIRMMSDGLVQNQRLSVVK</sequence>
<proteinExistence type="predicted"/>
<dbReference type="Pfam" id="PF18962">
    <property type="entry name" value="Por_Secre_tail"/>
    <property type="match status" value="1"/>
</dbReference>
<evidence type="ECO:0000259" key="2">
    <source>
        <dbReference type="Pfam" id="PF18962"/>
    </source>
</evidence>
<evidence type="ECO:0000313" key="3">
    <source>
        <dbReference type="EMBL" id="AEE49773.1"/>
    </source>
</evidence>
<dbReference type="EMBL" id="CP002691">
    <property type="protein sequence ID" value="AEE49773.1"/>
    <property type="molecule type" value="Genomic_DNA"/>
</dbReference>
<protein>
    <submittedName>
        <fullName evidence="3">Conserved repeat domain protein</fullName>
    </submittedName>
</protein>
<accession>F4L593</accession>
<gene>
    <name evidence="3" type="ordered locus">Halhy_1888</name>
</gene>
<reference key="2">
    <citation type="submission" date="2011-04" db="EMBL/GenBank/DDBJ databases">
        <title>Complete sequence of chromosome of Haliscomenobacter hydrossis DSM 1100.</title>
        <authorList>
            <consortium name="US DOE Joint Genome Institute (JGI-PGF)"/>
            <person name="Lucas S."/>
            <person name="Han J."/>
            <person name="Lapidus A."/>
            <person name="Bruce D."/>
            <person name="Goodwin L."/>
            <person name="Pitluck S."/>
            <person name="Peters L."/>
            <person name="Kyrpides N."/>
            <person name="Mavromatis K."/>
            <person name="Ivanova N."/>
            <person name="Ovchinnikova G."/>
            <person name="Pagani I."/>
            <person name="Daligault H."/>
            <person name="Detter J.C."/>
            <person name="Han C."/>
            <person name="Land M."/>
            <person name="Hauser L."/>
            <person name="Markowitz V."/>
            <person name="Cheng J.-F."/>
            <person name="Hugenholtz P."/>
            <person name="Woyke T."/>
            <person name="Wu D."/>
            <person name="Verbarg S."/>
            <person name="Frueling A."/>
            <person name="Brambilla E."/>
            <person name="Klenk H.-P."/>
            <person name="Eisen J.A."/>
        </authorList>
    </citation>
    <scope>NUCLEOTIDE SEQUENCE</scope>
    <source>
        <strain>DSM 1100</strain>
    </source>
</reference>
<evidence type="ECO:0000256" key="1">
    <source>
        <dbReference type="SAM" id="SignalP"/>
    </source>
</evidence>
<dbReference type="RefSeq" id="WP_013764326.1">
    <property type="nucleotide sequence ID" value="NC_015510.1"/>
</dbReference>
<dbReference type="Proteomes" id="UP000008461">
    <property type="component" value="Chromosome"/>
</dbReference>
<dbReference type="NCBIfam" id="TIGR04183">
    <property type="entry name" value="Por_Secre_tail"/>
    <property type="match status" value="1"/>
</dbReference>
<feature type="domain" description="Secretion system C-terminal sorting" evidence="2">
    <location>
        <begin position="1213"/>
        <end position="1283"/>
    </location>
</feature>
<organism evidence="3 4">
    <name type="scientific">Haliscomenobacter hydrossis (strain ATCC 27775 / DSM 1100 / LMG 10767 / O)</name>
    <dbReference type="NCBI Taxonomy" id="760192"/>
    <lineage>
        <taxon>Bacteria</taxon>
        <taxon>Pseudomonadati</taxon>
        <taxon>Bacteroidota</taxon>
        <taxon>Saprospiria</taxon>
        <taxon>Saprospirales</taxon>
        <taxon>Haliscomenobacteraceae</taxon>
        <taxon>Haliscomenobacter</taxon>
    </lineage>
</organism>
<feature type="chain" id="PRO_5003310685" evidence="1">
    <location>
        <begin position="27"/>
        <end position="1292"/>
    </location>
</feature>
<name>F4L593_HALH1</name>
<evidence type="ECO:0000313" key="4">
    <source>
        <dbReference type="Proteomes" id="UP000008461"/>
    </source>
</evidence>
<dbReference type="eggNOG" id="COG4733">
    <property type="taxonomic scope" value="Bacteria"/>
</dbReference>